<evidence type="ECO:0000313" key="3">
    <source>
        <dbReference type="Proteomes" id="UP001152798"/>
    </source>
</evidence>
<evidence type="ECO:0000313" key="2">
    <source>
        <dbReference type="EMBL" id="CAH1405048.1"/>
    </source>
</evidence>
<keyword evidence="1" id="KW-0812">Transmembrane</keyword>
<sequence>MDRIAERIMSSDLAGAEHFLQLYQRTSRLMAILTNHSIFFSFTLPLVYCFPVPLMDWMEGHYRSRQPFRIANPFDDKLPGVNTEELVDAFSPVVIIYYMTTIGIVVCGAFVQSMAQNLAFIVYSSPWYDMVKNNADMIRLVITISTRRIEVTAYRAPTFLLNRETFAKFIVTAISAFVTLCQMKMVYG</sequence>
<feature type="transmembrane region" description="Helical" evidence="1">
    <location>
        <begin position="89"/>
        <end position="111"/>
    </location>
</feature>
<dbReference type="OrthoDB" id="6606143at2759"/>
<keyword evidence="1" id="KW-1133">Transmembrane helix</keyword>
<proteinExistence type="predicted"/>
<dbReference type="AlphaFoldDB" id="A0A9P0HN50"/>
<name>A0A9P0HN50_NEZVI</name>
<gene>
    <name evidence="2" type="ORF">NEZAVI_LOCUS13340</name>
</gene>
<dbReference type="EMBL" id="OV725082">
    <property type="protein sequence ID" value="CAH1405048.1"/>
    <property type="molecule type" value="Genomic_DNA"/>
</dbReference>
<protein>
    <submittedName>
        <fullName evidence="2">Uncharacterized protein</fullName>
    </submittedName>
</protein>
<keyword evidence="1" id="KW-0472">Membrane</keyword>
<evidence type="ECO:0000256" key="1">
    <source>
        <dbReference type="SAM" id="Phobius"/>
    </source>
</evidence>
<feature type="transmembrane region" description="Helical" evidence="1">
    <location>
        <begin position="29"/>
        <end position="48"/>
    </location>
</feature>
<accession>A0A9P0HN50</accession>
<organism evidence="2 3">
    <name type="scientific">Nezara viridula</name>
    <name type="common">Southern green stink bug</name>
    <name type="synonym">Cimex viridulus</name>
    <dbReference type="NCBI Taxonomy" id="85310"/>
    <lineage>
        <taxon>Eukaryota</taxon>
        <taxon>Metazoa</taxon>
        <taxon>Ecdysozoa</taxon>
        <taxon>Arthropoda</taxon>
        <taxon>Hexapoda</taxon>
        <taxon>Insecta</taxon>
        <taxon>Pterygota</taxon>
        <taxon>Neoptera</taxon>
        <taxon>Paraneoptera</taxon>
        <taxon>Hemiptera</taxon>
        <taxon>Heteroptera</taxon>
        <taxon>Panheteroptera</taxon>
        <taxon>Pentatomomorpha</taxon>
        <taxon>Pentatomoidea</taxon>
        <taxon>Pentatomidae</taxon>
        <taxon>Pentatominae</taxon>
        <taxon>Nezara</taxon>
    </lineage>
</organism>
<dbReference type="Proteomes" id="UP001152798">
    <property type="component" value="Chromosome 6"/>
</dbReference>
<reference evidence="2" key="1">
    <citation type="submission" date="2022-01" db="EMBL/GenBank/DDBJ databases">
        <authorList>
            <person name="King R."/>
        </authorList>
    </citation>
    <scope>NUCLEOTIDE SEQUENCE</scope>
</reference>
<keyword evidence="3" id="KW-1185">Reference proteome</keyword>